<dbReference type="EMBL" id="FZNO01000017">
    <property type="protein sequence ID" value="SNR65964.1"/>
    <property type="molecule type" value="Genomic_DNA"/>
</dbReference>
<feature type="region of interest" description="Disordered" evidence="1">
    <location>
        <begin position="1"/>
        <end position="55"/>
    </location>
</feature>
<protein>
    <submittedName>
        <fullName evidence="2">Uncharacterized protein</fullName>
    </submittedName>
</protein>
<dbReference type="Proteomes" id="UP000198403">
    <property type="component" value="Unassembled WGS sequence"/>
</dbReference>
<sequence>MTAPANTSKPVSQATNAKGRRDGESGGGQDERSEAGAEGFAELAETREAADEDARRLAASDVLAEARDGGPVGDERVQELRRSARVELLTELRRQEQQQAREQLAWATRRGEDAVTGMVEGVAVVVRNVVPAALLRPEEVIETTYALADQGLRLTRRLALTVVSSIRSLTA</sequence>
<accession>A0A238Y5V5</accession>
<keyword evidence="3" id="KW-1185">Reference proteome</keyword>
<proteinExistence type="predicted"/>
<reference evidence="2 3" key="1">
    <citation type="submission" date="2017-06" db="EMBL/GenBank/DDBJ databases">
        <authorList>
            <person name="Kim H.J."/>
            <person name="Triplett B.A."/>
        </authorList>
    </citation>
    <scope>NUCLEOTIDE SEQUENCE [LARGE SCALE GENOMIC DNA]</scope>
    <source>
        <strain evidence="2 3">DSM 44272</strain>
    </source>
</reference>
<organism evidence="2 3">
    <name type="scientific">Blastococcus mobilis</name>
    <dbReference type="NCBI Taxonomy" id="1938746"/>
    <lineage>
        <taxon>Bacteria</taxon>
        <taxon>Bacillati</taxon>
        <taxon>Actinomycetota</taxon>
        <taxon>Actinomycetes</taxon>
        <taxon>Geodermatophilales</taxon>
        <taxon>Geodermatophilaceae</taxon>
        <taxon>Blastococcus</taxon>
    </lineage>
</organism>
<feature type="compositionally biased region" description="Basic and acidic residues" evidence="1">
    <location>
        <begin position="19"/>
        <end position="35"/>
    </location>
</feature>
<feature type="compositionally biased region" description="Basic and acidic residues" evidence="1">
    <location>
        <begin position="44"/>
        <end position="55"/>
    </location>
</feature>
<evidence type="ECO:0000313" key="2">
    <source>
        <dbReference type="EMBL" id="SNR65964.1"/>
    </source>
</evidence>
<dbReference type="AlphaFoldDB" id="A0A238Y5V5"/>
<dbReference type="OrthoDB" id="5195767at2"/>
<name>A0A238Y5V5_9ACTN</name>
<feature type="compositionally biased region" description="Polar residues" evidence="1">
    <location>
        <begin position="1"/>
        <end position="16"/>
    </location>
</feature>
<evidence type="ECO:0000313" key="3">
    <source>
        <dbReference type="Proteomes" id="UP000198403"/>
    </source>
</evidence>
<dbReference type="RefSeq" id="WP_089337494.1">
    <property type="nucleotide sequence ID" value="NZ_FZNO01000017.1"/>
</dbReference>
<gene>
    <name evidence="2" type="ORF">SAMN06272737_117100</name>
</gene>
<evidence type="ECO:0000256" key="1">
    <source>
        <dbReference type="SAM" id="MobiDB-lite"/>
    </source>
</evidence>